<comment type="caution">
    <text evidence="3">The sequence shown here is derived from an EMBL/GenBank/DDBJ whole genome shotgun (WGS) entry which is preliminary data.</text>
</comment>
<dbReference type="InterPro" id="IPR058395">
    <property type="entry name" value="DUF8082"/>
</dbReference>
<dbReference type="InterPro" id="IPR011006">
    <property type="entry name" value="CheY-like_superfamily"/>
</dbReference>
<sequence>MIRLLRKETPLADEAGPQTVAGRDPKPERLLALLIITAFPERFRLPPQGLAFAVVRTCREGLEHLDRSRFDAIFCDMGQLGPAESGFRFANSLKSRADVPPVFLMTEQVTVYDETYTKRQGAVGLVARTQAALHLAVTGLKSGTLPMLAAATSAANTPFPDDRGAMVSVAGLGRVKLGLRKFVGPAADDVVDRALRSLLKRQPQGASLLALVNAVAATIEDSRERDRFLAEFGA</sequence>
<protein>
    <recommendedName>
        <fullName evidence="2">DUF8082 domain-containing protein</fullName>
    </recommendedName>
</protein>
<organism evidence="3 4">
    <name type="scientific">Roseateles subflavus</name>
    <dbReference type="NCBI Taxonomy" id="3053353"/>
    <lineage>
        <taxon>Bacteria</taxon>
        <taxon>Pseudomonadati</taxon>
        <taxon>Pseudomonadota</taxon>
        <taxon>Betaproteobacteria</taxon>
        <taxon>Burkholderiales</taxon>
        <taxon>Sphaerotilaceae</taxon>
        <taxon>Roseateles</taxon>
    </lineage>
</organism>
<gene>
    <name evidence="3" type="ORF">QRD43_20845</name>
</gene>
<dbReference type="RefSeq" id="WP_285984438.1">
    <property type="nucleotide sequence ID" value="NZ_JASVDS010000008.1"/>
</dbReference>
<evidence type="ECO:0000313" key="3">
    <source>
        <dbReference type="EMBL" id="MDL5034363.1"/>
    </source>
</evidence>
<evidence type="ECO:0000313" key="4">
    <source>
        <dbReference type="Proteomes" id="UP001238603"/>
    </source>
</evidence>
<proteinExistence type="predicted"/>
<feature type="compositionally biased region" description="Basic and acidic residues" evidence="1">
    <location>
        <begin position="1"/>
        <end position="10"/>
    </location>
</feature>
<dbReference type="Pfam" id="PF26309">
    <property type="entry name" value="DUF8082"/>
    <property type="match status" value="1"/>
</dbReference>
<accession>A0ABT7LNA9</accession>
<evidence type="ECO:0000256" key="1">
    <source>
        <dbReference type="SAM" id="MobiDB-lite"/>
    </source>
</evidence>
<dbReference type="Proteomes" id="UP001238603">
    <property type="component" value="Unassembled WGS sequence"/>
</dbReference>
<dbReference type="SUPFAM" id="SSF52172">
    <property type="entry name" value="CheY-like"/>
    <property type="match status" value="1"/>
</dbReference>
<name>A0ABT7LNA9_9BURK</name>
<reference evidence="3 4" key="1">
    <citation type="submission" date="2023-06" db="EMBL/GenBank/DDBJ databases">
        <title>Pelomonas sp. APW6 16S ribosomal RNA gene genome sequencing and assembly.</title>
        <authorList>
            <person name="Woo H."/>
        </authorList>
    </citation>
    <scope>NUCLEOTIDE SEQUENCE [LARGE SCALE GENOMIC DNA]</scope>
    <source>
        <strain evidence="3 4">APW6</strain>
    </source>
</reference>
<feature type="domain" description="DUF8082" evidence="2">
    <location>
        <begin position="175"/>
        <end position="231"/>
    </location>
</feature>
<feature type="region of interest" description="Disordered" evidence="1">
    <location>
        <begin position="1"/>
        <end position="23"/>
    </location>
</feature>
<dbReference type="EMBL" id="JASVDS010000008">
    <property type="protein sequence ID" value="MDL5034363.1"/>
    <property type="molecule type" value="Genomic_DNA"/>
</dbReference>
<evidence type="ECO:0000259" key="2">
    <source>
        <dbReference type="Pfam" id="PF26309"/>
    </source>
</evidence>
<dbReference type="Gene3D" id="3.40.50.2300">
    <property type="match status" value="1"/>
</dbReference>
<keyword evidence="4" id="KW-1185">Reference proteome</keyword>